<dbReference type="SUPFAM" id="SSF118215">
    <property type="entry name" value="Proton glutamate symport protein"/>
    <property type="match status" value="1"/>
</dbReference>
<dbReference type="RefSeq" id="WP_145881467.1">
    <property type="nucleotide sequence ID" value="NZ_CP046904.1"/>
</dbReference>
<comment type="function">
    <text evidence="8">Responsible for the transport of dicarboxylates such as succinate, fumarate, and malate from the periplasm across the membrane.</text>
</comment>
<feature type="transmembrane region" description="Helical" evidence="9">
    <location>
        <begin position="189"/>
        <end position="210"/>
    </location>
</feature>
<sequence>MEKKNRLTTWILVALALGIAVGYILNTNMAAPASYSDTMSLLTTMFLRLIKMIIAPLVFSTLVVGIARMGDAGEVGRVGIKSLAWFFLASVMSLALGLVLVNLFRPGDALKGALSMSGHVTSLATSSLTLKDFITHLIPSSIVDGMAKNEILQIVVFSLFFGLGAAAVGKKAEPMIDAIDGVAHVMLKVTGYVMQFAPVAVFAAVSGIIAKEGLIVLQTYGVFMAEFYFGIVLLWALLIAVGSLFLGKRIFALLTEVRGPTILAFSTASSEAAFPKTLEGLERFGVRNRIAAFVLPIGYSFNLDGSMMYCTFAAVFIAQAYGIELSLGTQMTMMAVLMLTSKGMAGVPRASLVVIAATLSQFNIPEAGLVLLLSIDHFLDMARSATNVIGNSIATAVVAKWEGELTQPTEKDLATAPLP</sequence>
<dbReference type="OrthoDB" id="9766690at2"/>
<feature type="transmembrane region" description="Helical" evidence="9">
    <location>
        <begin position="82"/>
        <end position="104"/>
    </location>
</feature>
<keyword evidence="4 9" id="KW-0812">Transmembrane</keyword>
<dbReference type="InterPro" id="IPR036458">
    <property type="entry name" value="Na:dicarbo_symporter_sf"/>
</dbReference>
<feature type="transmembrane region" description="Helical" evidence="9">
    <location>
        <begin position="151"/>
        <end position="168"/>
    </location>
</feature>
<dbReference type="Proteomes" id="UP000315112">
    <property type="component" value="Unassembled WGS sequence"/>
</dbReference>
<feature type="transmembrane region" description="Helical" evidence="9">
    <location>
        <begin position="222"/>
        <end position="246"/>
    </location>
</feature>
<evidence type="ECO:0000256" key="6">
    <source>
        <dbReference type="ARBA" id="ARBA00022989"/>
    </source>
</evidence>
<keyword evidence="13" id="KW-1185">Reference proteome</keyword>
<comment type="subcellular location">
    <subcellularLocation>
        <location evidence="1">Cell membrane</location>
        <topology evidence="1">Multi-pass membrane protein</topology>
    </subcellularLocation>
</comment>
<feature type="transmembrane region" description="Helical" evidence="9">
    <location>
        <begin position="45"/>
        <end position="70"/>
    </location>
</feature>
<dbReference type="Gene3D" id="1.10.3860.10">
    <property type="entry name" value="Sodium:dicarboxylate symporter"/>
    <property type="match status" value="1"/>
</dbReference>
<evidence type="ECO:0000313" key="11">
    <source>
        <dbReference type="EMBL" id="TWI42151.1"/>
    </source>
</evidence>
<evidence type="ECO:0000256" key="1">
    <source>
        <dbReference type="ARBA" id="ARBA00004651"/>
    </source>
</evidence>
<evidence type="ECO:0000256" key="7">
    <source>
        <dbReference type="ARBA" id="ARBA00023136"/>
    </source>
</evidence>
<keyword evidence="2" id="KW-0813">Transport</keyword>
<keyword evidence="7 9" id="KW-0472">Membrane</keyword>
<protein>
    <submittedName>
        <fullName evidence="10">Cation:dicarboxylase symporter family transporter</fullName>
    </submittedName>
    <submittedName>
        <fullName evidence="11">Na+/H+-dicarboxylate symporter</fullName>
    </submittedName>
</protein>
<name>A0A562PCK3_9BURK</name>
<dbReference type="FunFam" id="1.10.3860.10:FF:000001">
    <property type="entry name" value="C4-dicarboxylate transport protein"/>
    <property type="match status" value="1"/>
</dbReference>
<dbReference type="PANTHER" id="PTHR42865">
    <property type="entry name" value="PROTON/GLUTAMATE-ASPARTATE SYMPORTER"/>
    <property type="match status" value="1"/>
</dbReference>
<evidence type="ECO:0000313" key="13">
    <source>
        <dbReference type="Proteomes" id="UP000437862"/>
    </source>
</evidence>
<dbReference type="InterPro" id="IPR001991">
    <property type="entry name" value="Na-dicarboxylate_symporter"/>
</dbReference>
<evidence type="ECO:0000256" key="4">
    <source>
        <dbReference type="ARBA" id="ARBA00022692"/>
    </source>
</evidence>
<dbReference type="EMBL" id="CP046904">
    <property type="protein sequence ID" value="QGZ40100.1"/>
    <property type="molecule type" value="Genomic_DNA"/>
</dbReference>
<evidence type="ECO:0000256" key="2">
    <source>
        <dbReference type="ARBA" id="ARBA00022448"/>
    </source>
</evidence>
<dbReference type="PANTHER" id="PTHR42865:SF7">
    <property type="entry name" value="PROTON_GLUTAMATE-ASPARTATE SYMPORTER"/>
    <property type="match status" value="1"/>
</dbReference>
<feature type="transmembrane region" description="Helical" evidence="9">
    <location>
        <begin position="7"/>
        <end position="25"/>
    </location>
</feature>
<evidence type="ECO:0000256" key="3">
    <source>
        <dbReference type="ARBA" id="ARBA00022475"/>
    </source>
</evidence>
<dbReference type="PRINTS" id="PR00173">
    <property type="entry name" value="EDTRNSPORT"/>
</dbReference>
<dbReference type="GO" id="GO:0005886">
    <property type="term" value="C:plasma membrane"/>
    <property type="evidence" value="ECO:0007669"/>
    <property type="project" value="UniProtKB-SubCell"/>
</dbReference>
<keyword evidence="6 9" id="KW-1133">Transmembrane helix</keyword>
<evidence type="ECO:0000313" key="12">
    <source>
        <dbReference type="Proteomes" id="UP000315112"/>
    </source>
</evidence>
<gene>
    <name evidence="10" type="ORF">GO485_14205</name>
    <name evidence="11" type="ORF">IP92_05543</name>
</gene>
<evidence type="ECO:0000256" key="8">
    <source>
        <dbReference type="ARBA" id="ARBA00053346"/>
    </source>
</evidence>
<evidence type="ECO:0000313" key="10">
    <source>
        <dbReference type="EMBL" id="QGZ40100.1"/>
    </source>
</evidence>
<dbReference type="Proteomes" id="UP000437862">
    <property type="component" value="Chromosome"/>
</dbReference>
<organism evidence="11 12">
    <name type="scientific">Pseudoduganella flava</name>
    <dbReference type="NCBI Taxonomy" id="871742"/>
    <lineage>
        <taxon>Bacteria</taxon>
        <taxon>Pseudomonadati</taxon>
        <taxon>Pseudomonadota</taxon>
        <taxon>Betaproteobacteria</taxon>
        <taxon>Burkholderiales</taxon>
        <taxon>Oxalobacteraceae</taxon>
        <taxon>Telluria group</taxon>
        <taxon>Pseudoduganella</taxon>
    </lineage>
</organism>
<evidence type="ECO:0000256" key="9">
    <source>
        <dbReference type="SAM" id="Phobius"/>
    </source>
</evidence>
<accession>A0A562PCK3</accession>
<proteinExistence type="predicted"/>
<keyword evidence="3" id="KW-1003">Cell membrane</keyword>
<dbReference type="GO" id="GO:0006835">
    <property type="term" value="P:dicarboxylic acid transport"/>
    <property type="evidence" value="ECO:0007669"/>
    <property type="project" value="TreeGrafter"/>
</dbReference>
<evidence type="ECO:0000256" key="5">
    <source>
        <dbReference type="ARBA" id="ARBA00022847"/>
    </source>
</evidence>
<keyword evidence="5" id="KW-0769">Symport</keyword>
<reference evidence="11" key="2">
    <citation type="submission" date="2019-07" db="EMBL/GenBank/DDBJ databases">
        <authorList>
            <person name="Whitman W."/>
            <person name="Huntemann M."/>
            <person name="Clum A."/>
            <person name="Pillay M."/>
            <person name="Palaniappan K."/>
            <person name="Varghese N."/>
            <person name="Mikhailova N."/>
            <person name="Stamatis D."/>
            <person name="Reddy T."/>
            <person name="Daum C."/>
            <person name="Shapiro N."/>
            <person name="Ivanova N."/>
            <person name="Kyrpides N."/>
            <person name="Woyke T."/>
        </authorList>
    </citation>
    <scope>NUCLEOTIDE SEQUENCE</scope>
    <source>
        <strain evidence="11">CGMCC 1.10685</strain>
    </source>
</reference>
<dbReference type="GO" id="GO:0015293">
    <property type="term" value="F:symporter activity"/>
    <property type="evidence" value="ECO:0007669"/>
    <property type="project" value="UniProtKB-KW"/>
</dbReference>
<reference evidence="10 13" key="3">
    <citation type="submission" date="2019-12" db="EMBL/GenBank/DDBJ databases">
        <title>Draft Genome Sequences of Six Type Strains of the Genus Massilia.</title>
        <authorList>
            <person name="Miess H."/>
            <person name="Frediansyah A."/>
            <person name="Goeker M."/>
            <person name="Gross H."/>
        </authorList>
    </citation>
    <scope>NUCLEOTIDE SEQUENCE [LARGE SCALE GENOMIC DNA]</scope>
    <source>
        <strain evidence="10 13">DSM 26639</strain>
    </source>
</reference>
<reference evidence="11 12" key="1">
    <citation type="journal article" date="2015" name="Stand. Genomic Sci.">
        <title>Genomic Encyclopedia of Bacterial and Archaeal Type Strains, Phase III: the genomes of soil and plant-associated and newly described type strains.</title>
        <authorList>
            <person name="Whitman W.B."/>
            <person name="Woyke T."/>
            <person name="Klenk H.P."/>
            <person name="Zhou Y."/>
            <person name="Lilburn T.G."/>
            <person name="Beck B.J."/>
            <person name="De Vos P."/>
            <person name="Vandamme P."/>
            <person name="Eisen J.A."/>
            <person name="Garrity G."/>
            <person name="Hugenholtz P."/>
            <person name="Kyrpides N.C."/>
        </authorList>
    </citation>
    <scope>NUCLEOTIDE SEQUENCE [LARGE SCALE GENOMIC DNA]</scope>
    <source>
        <strain evidence="11 12">CGMCC 1.10685</strain>
    </source>
</reference>
<dbReference type="EMBL" id="VLKW01000015">
    <property type="protein sequence ID" value="TWI42151.1"/>
    <property type="molecule type" value="Genomic_DNA"/>
</dbReference>
<dbReference type="Pfam" id="PF00375">
    <property type="entry name" value="SDF"/>
    <property type="match status" value="1"/>
</dbReference>
<dbReference type="AlphaFoldDB" id="A0A562PCK3"/>